<feature type="coiled-coil region" evidence="2">
    <location>
        <begin position="204"/>
        <end position="231"/>
    </location>
</feature>
<evidence type="ECO:0000256" key="1">
    <source>
        <dbReference type="ARBA" id="ARBA00023054"/>
    </source>
</evidence>
<dbReference type="AlphaFoldDB" id="A0A821HQK6"/>
<accession>A0A821HQK6</accession>
<name>A0A821HQK6_9BILA</name>
<dbReference type="EMBL" id="CAJOBR010002546">
    <property type="protein sequence ID" value="CAF4688938.1"/>
    <property type="molecule type" value="Genomic_DNA"/>
</dbReference>
<feature type="compositionally biased region" description="Basic and acidic residues" evidence="3">
    <location>
        <begin position="443"/>
        <end position="456"/>
    </location>
</feature>
<dbReference type="GO" id="GO:0005856">
    <property type="term" value="C:cytoskeleton"/>
    <property type="evidence" value="ECO:0007669"/>
    <property type="project" value="UniProtKB-ARBA"/>
</dbReference>
<evidence type="ECO:0000313" key="5">
    <source>
        <dbReference type="EMBL" id="CAF4688938.1"/>
    </source>
</evidence>
<feature type="region of interest" description="Disordered" evidence="3">
    <location>
        <begin position="343"/>
        <end position="392"/>
    </location>
</feature>
<feature type="domain" description="DUF4200" evidence="4">
    <location>
        <begin position="35"/>
        <end position="152"/>
    </location>
</feature>
<gene>
    <name evidence="5" type="ORF">QYT958_LOCUS17082</name>
</gene>
<dbReference type="PANTHER" id="PTHR21683">
    <property type="entry name" value="COILED-COIL DOMAIN-CONTAINING PROTEIN 42 LIKE-2-LIKE-RELATED"/>
    <property type="match status" value="1"/>
</dbReference>
<feature type="compositionally biased region" description="Polar residues" evidence="3">
    <location>
        <begin position="367"/>
        <end position="392"/>
    </location>
</feature>
<evidence type="ECO:0000256" key="3">
    <source>
        <dbReference type="SAM" id="MobiDB-lite"/>
    </source>
</evidence>
<proteinExistence type="predicted"/>
<sequence length="571" mass="66629">MTSFMEDYFRTALSKELAIAPPERDHEHLSSTSRLLEKQREVTEAETLLANQKEEFKLKMQSLKLRREKLNTKEHELRDSLANFEKYINELDSKRMRALKRAQDERELAAIKDKDIEKLQSEIDDLKHKKEELLARIGKFASHNKYLEKTVETADEFQEIRELIDRYTTLKTNKEIDNMFNSPILSRSNKQQPSVNMMTTKHMLDEKSKTIEQLKTIIEELTLRHERKERELLKRIGILFNELQQNKKKMAHLIYKNQQQKKSLQNFSTQTDENNLPLICLNCSSQLLDTSQCHDESITQLLSQLQLHSQNKMQEQQPKYYTLQPEEDVEYISATLQPTFNQSLSSPALSTTDRSSTRSSYSRHHCSISTTKHNESSSSAYNTAESLPSSTYSDEIESLERVLNAASTMYTTHDNLQHTIKLQEELFRQHLRLRGITIEDDDTKERESSSSEHLYDNIDGETSDIEKKSSVSSRNRIILNRQKQSHHNIILSTDDDEQQQQQTQEKIKSSKQAKVRFIDQYHPIGKRKHLKPSSRTNLIVKSTNTKRYYSNTTSKNLQLPLSSNMLTVTIT</sequence>
<evidence type="ECO:0000256" key="2">
    <source>
        <dbReference type="SAM" id="Coils"/>
    </source>
</evidence>
<reference evidence="5" key="1">
    <citation type="submission" date="2021-02" db="EMBL/GenBank/DDBJ databases">
        <authorList>
            <person name="Nowell W R."/>
        </authorList>
    </citation>
    <scope>NUCLEOTIDE SEQUENCE</scope>
</reference>
<comment type="caution">
    <text evidence="5">The sequence shown here is derived from an EMBL/GenBank/DDBJ whole genome shotgun (WGS) entry which is preliminary data.</text>
</comment>
<dbReference type="InterPro" id="IPR025252">
    <property type="entry name" value="DUF4200"/>
</dbReference>
<feature type="coiled-coil region" evidence="2">
    <location>
        <begin position="109"/>
        <end position="136"/>
    </location>
</feature>
<protein>
    <recommendedName>
        <fullName evidence="4">DUF4200 domain-containing protein</fullName>
    </recommendedName>
</protein>
<feature type="coiled-coil region" evidence="2">
    <location>
        <begin position="35"/>
        <end position="80"/>
    </location>
</feature>
<feature type="compositionally biased region" description="Low complexity" evidence="3">
    <location>
        <begin position="350"/>
        <end position="360"/>
    </location>
</feature>
<dbReference type="Pfam" id="PF13863">
    <property type="entry name" value="DUF4200"/>
    <property type="match status" value="1"/>
</dbReference>
<evidence type="ECO:0000313" key="6">
    <source>
        <dbReference type="Proteomes" id="UP000663848"/>
    </source>
</evidence>
<keyword evidence="1 2" id="KW-0175">Coiled coil</keyword>
<dbReference type="PANTHER" id="PTHR21683:SF2">
    <property type="entry name" value="COILED-COIL DOMAIN-CONTAINING PROTEIN 42 LIKE-2-LIKE"/>
    <property type="match status" value="1"/>
</dbReference>
<organism evidence="5 6">
    <name type="scientific">Rotaria socialis</name>
    <dbReference type="NCBI Taxonomy" id="392032"/>
    <lineage>
        <taxon>Eukaryota</taxon>
        <taxon>Metazoa</taxon>
        <taxon>Spiralia</taxon>
        <taxon>Gnathifera</taxon>
        <taxon>Rotifera</taxon>
        <taxon>Eurotatoria</taxon>
        <taxon>Bdelloidea</taxon>
        <taxon>Philodinida</taxon>
        <taxon>Philodinidae</taxon>
        <taxon>Rotaria</taxon>
    </lineage>
</organism>
<dbReference type="InterPro" id="IPR051147">
    <property type="entry name" value="CFAP_domain-containing"/>
</dbReference>
<evidence type="ECO:0000259" key="4">
    <source>
        <dbReference type="Pfam" id="PF13863"/>
    </source>
</evidence>
<feature type="region of interest" description="Disordered" evidence="3">
    <location>
        <begin position="487"/>
        <end position="509"/>
    </location>
</feature>
<feature type="region of interest" description="Disordered" evidence="3">
    <location>
        <begin position="441"/>
        <end position="471"/>
    </location>
</feature>
<dbReference type="Proteomes" id="UP000663848">
    <property type="component" value="Unassembled WGS sequence"/>
</dbReference>